<name>A0A7L7L7Z4_9BACT</name>
<dbReference type="KEGG" id="add:HUW48_10835"/>
<evidence type="ECO:0000313" key="1">
    <source>
        <dbReference type="EMBL" id="QMU28499.1"/>
    </source>
</evidence>
<dbReference type="AlphaFoldDB" id="A0A7L7L7Z4"/>
<keyword evidence="2" id="KW-1185">Reference proteome</keyword>
<proteinExistence type="predicted"/>
<dbReference type="Pfam" id="PF06037">
    <property type="entry name" value="DUF922"/>
    <property type="match status" value="1"/>
</dbReference>
<reference evidence="1 2" key="2">
    <citation type="submission" date="2020-08" db="EMBL/GenBank/DDBJ databases">
        <title>Adhaeribacter dokdonensis sp. nov., isolated from the rhizosphere of Elymus tsukushiensis, a plant native to the Dokdo Islands, Republic of Korea.</title>
        <authorList>
            <person name="Ghim S.Y."/>
        </authorList>
    </citation>
    <scope>NUCLEOTIDE SEQUENCE [LARGE SCALE GENOMIC DNA]</scope>
    <source>
        <strain evidence="1 2">KUDC8001</strain>
    </source>
</reference>
<sequence length="200" mass="22970">MLIQILLVLLFWIKGDNSHSFVLVNSNFDTSKKIVNSSIDWSSNRRLTWDDFQKEVDVNDPLHALASTNIGVQATCKNNQMVFDVKCQFAINESWSKNKNSEELLQHEQLHFDLTEVYARLLRQKLSQQKSLCTGDKTRFKAVVNKVFADWQKAQQRYDTESKHGLDDIKQAYWTKTVASQLESLIAFASDATDKSTASF</sequence>
<evidence type="ECO:0000313" key="2">
    <source>
        <dbReference type="Proteomes" id="UP000514509"/>
    </source>
</evidence>
<dbReference type="EMBL" id="CP055153">
    <property type="protein sequence ID" value="QMU28499.1"/>
    <property type="molecule type" value="Genomic_DNA"/>
</dbReference>
<accession>A0A7L7L7Z4</accession>
<reference evidence="1 2" key="1">
    <citation type="submission" date="2020-06" db="EMBL/GenBank/DDBJ databases">
        <authorList>
            <person name="Hwang Y.J."/>
        </authorList>
    </citation>
    <scope>NUCLEOTIDE SEQUENCE [LARGE SCALE GENOMIC DNA]</scope>
    <source>
        <strain evidence="1 2">KUDC8001</strain>
    </source>
</reference>
<dbReference type="InterPro" id="IPR010321">
    <property type="entry name" value="DUF922"/>
</dbReference>
<organism evidence="1 2">
    <name type="scientific">Adhaeribacter radiodurans</name>
    <dbReference type="NCBI Taxonomy" id="2745197"/>
    <lineage>
        <taxon>Bacteria</taxon>
        <taxon>Pseudomonadati</taxon>
        <taxon>Bacteroidota</taxon>
        <taxon>Cytophagia</taxon>
        <taxon>Cytophagales</taxon>
        <taxon>Hymenobacteraceae</taxon>
        <taxon>Adhaeribacter</taxon>
    </lineage>
</organism>
<protein>
    <submittedName>
        <fullName evidence="1">DUF922 domain-containing protein</fullName>
    </submittedName>
</protein>
<dbReference type="RefSeq" id="WP_182415683.1">
    <property type="nucleotide sequence ID" value="NZ_CP055153.1"/>
</dbReference>
<dbReference type="Proteomes" id="UP000514509">
    <property type="component" value="Chromosome"/>
</dbReference>
<gene>
    <name evidence="1" type="ORF">HUW48_10835</name>
</gene>